<evidence type="ECO:0000256" key="6">
    <source>
        <dbReference type="ARBA" id="ARBA00022989"/>
    </source>
</evidence>
<evidence type="ECO:0000256" key="12">
    <source>
        <dbReference type="SAM" id="MobiDB-lite"/>
    </source>
</evidence>
<dbReference type="NCBIfam" id="TIGR00350">
    <property type="entry name" value="lytR_cpsA_psr"/>
    <property type="match status" value="1"/>
</dbReference>
<evidence type="ECO:0000256" key="8">
    <source>
        <dbReference type="ARBA" id="ARBA00023136"/>
    </source>
</evidence>
<evidence type="ECO:0000256" key="2">
    <source>
        <dbReference type="ARBA" id="ARBA00006068"/>
    </source>
</evidence>
<dbReference type="Gene3D" id="3.40.630.190">
    <property type="entry name" value="LCP protein"/>
    <property type="match status" value="1"/>
</dbReference>
<dbReference type="PANTHER" id="PTHR33392">
    <property type="entry name" value="POLYISOPRENYL-TEICHOIC ACID--PEPTIDOGLYCAN TEICHOIC ACID TRANSFERASE TAGU"/>
    <property type="match status" value="1"/>
</dbReference>
<comment type="function">
    <text evidence="10">Involved in SarA attenuation. Affects resistance to oxacillin and teicoplanin, as well as the synthesis of virulence factors.</text>
</comment>
<comment type="similarity">
    <text evidence="2">Belongs to the LytR/CpsA/Psr (LCP) family.</text>
</comment>
<evidence type="ECO:0000313" key="15">
    <source>
        <dbReference type="EMBL" id="EOW84636.1"/>
    </source>
</evidence>
<dbReference type="EMBL" id="ASWJ01000004">
    <property type="protein sequence ID" value="EOW84636.1"/>
    <property type="molecule type" value="Genomic_DNA"/>
</dbReference>
<evidence type="ECO:0000256" key="4">
    <source>
        <dbReference type="ARBA" id="ARBA00022692"/>
    </source>
</evidence>
<dbReference type="STRING" id="1121865.OMW_00534"/>
<feature type="compositionally biased region" description="Basic residues" evidence="12">
    <location>
        <begin position="104"/>
        <end position="118"/>
    </location>
</feature>
<name>S0KWJ0_9ENTE</name>
<evidence type="ECO:0000313" key="16">
    <source>
        <dbReference type="Proteomes" id="UP000014113"/>
    </source>
</evidence>
<evidence type="ECO:0000256" key="11">
    <source>
        <dbReference type="ARBA" id="ARBA00040752"/>
    </source>
</evidence>
<dbReference type="PANTHER" id="PTHR33392:SF8">
    <property type="entry name" value="REGULATORY PROTEIN MSRR"/>
    <property type="match status" value="1"/>
</dbReference>
<accession>S0KWJ0</accession>
<dbReference type="AlphaFoldDB" id="S0KWJ0"/>
<keyword evidence="7" id="KW-0805">Transcription regulation</keyword>
<dbReference type="OrthoDB" id="9782542at2"/>
<evidence type="ECO:0000256" key="7">
    <source>
        <dbReference type="ARBA" id="ARBA00023015"/>
    </source>
</evidence>
<organism evidence="15 16">
    <name type="scientific">Enterococcus columbae DSM 7374 = ATCC 51263</name>
    <dbReference type="NCBI Taxonomy" id="1121865"/>
    <lineage>
        <taxon>Bacteria</taxon>
        <taxon>Bacillati</taxon>
        <taxon>Bacillota</taxon>
        <taxon>Bacilli</taxon>
        <taxon>Lactobacillales</taxon>
        <taxon>Enterococcaceae</taxon>
        <taxon>Enterococcus</taxon>
    </lineage>
</organism>
<dbReference type="PATRIC" id="fig|1121865.3.peg.527"/>
<dbReference type="InterPro" id="IPR050922">
    <property type="entry name" value="LytR/CpsA/Psr_CW_biosynth"/>
</dbReference>
<evidence type="ECO:0000259" key="14">
    <source>
        <dbReference type="Pfam" id="PF03816"/>
    </source>
</evidence>
<dbReference type="Proteomes" id="UP000014113">
    <property type="component" value="Unassembled WGS sequence"/>
</dbReference>
<comment type="subcellular location">
    <subcellularLocation>
        <location evidence="1">Cell membrane</location>
        <topology evidence="1">Single-pass type II membrane protein</topology>
    </subcellularLocation>
</comment>
<protein>
    <recommendedName>
        <fullName evidence="11">Regulatory protein MsrR</fullName>
    </recommendedName>
</protein>
<feature type="domain" description="Cell envelope-related transcriptional attenuator" evidence="14">
    <location>
        <begin position="191"/>
        <end position="336"/>
    </location>
</feature>
<keyword evidence="9" id="KW-0804">Transcription</keyword>
<comment type="caution">
    <text evidence="15">The sequence shown here is derived from an EMBL/GenBank/DDBJ whole genome shotgun (WGS) entry which is preliminary data.</text>
</comment>
<evidence type="ECO:0000256" key="5">
    <source>
        <dbReference type="ARBA" id="ARBA00022968"/>
    </source>
</evidence>
<dbReference type="eggNOG" id="COG1316">
    <property type="taxonomic scope" value="Bacteria"/>
</dbReference>
<dbReference type="GO" id="GO:0005886">
    <property type="term" value="C:plasma membrane"/>
    <property type="evidence" value="ECO:0007669"/>
    <property type="project" value="UniProtKB-SubCell"/>
</dbReference>
<proteinExistence type="inferred from homology"/>
<feature type="compositionally biased region" description="Basic and acidic residues" evidence="12">
    <location>
        <begin position="1"/>
        <end position="21"/>
    </location>
</feature>
<keyword evidence="16" id="KW-1185">Reference proteome</keyword>
<evidence type="ECO:0000256" key="1">
    <source>
        <dbReference type="ARBA" id="ARBA00004401"/>
    </source>
</evidence>
<dbReference type="Pfam" id="PF03816">
    <property type="entry name" value="LytR_cpsA_psr"/>
    <property type="match status" value="1"/>
</dbReference>
<evidence type="ECO:0000256" key="3">
    <source>
        <dbReference type="ARBA" id="ARBA00022475"/>
    </source>
</evidence>
<sequence>MNRMEKNRDLREQLSKEEKNYDSIFSRRVRTNHSSSNPQHRQTKYNNVHPATQEEVLAFESEGTDNNHLLGIQNIEAQARQQNPSNHEINEQFSQNDNHQDHLHVKKNGKKKGKKKKKKKFHPFRWLLFLLLLIVLGVGAYSIHAYQKGYKEAAKDTHTQSKETFHGVTSSDGSENILLIGNDSRDGEASRSDTIMVLHMGNSLNSKPKLISFMRDTYVNIPGVGYNKINASYAYGGAELLRKTLKKNFNIDCKYYALVDFQTFEKVIDALFPDGVSINAEKDMSAYIDVAIKKGQQKMNGFTLLQYARFRMDEEGDFGRVRRQQQVMNEVFKQAKSLTTISKLPYAAGKVMGYSPNNIPMSYIYKHALAAAKNASGVKRLSVPVDDTWTYGESYTVGSYLDIDEQANQKAIESFLKN</sequence>
<feature type="transmembrane region" description="Helical" evidence="13">
    <location>
        <begin position="124"/>
        <end position="143"/>
    </location>
</feature>
<feature type="region of interest" description="Disordered" evidence="12">
    <location>
        <begin position="1"/>
        <end position="22"/>
    </location>
</feature>
<evidence type="ECO:0000256" key="13">
    <source>
        <dbReference type="SAM" id="Phobius"/>
    </source>
</evidence>
<keyword evidence="5" id="KW-0735">Signal-anchor</keyword>
<reference evidence="15 16" key="1">
    <citation type="submission" date="2013-03" db="EMBL/GenBank/DDBJ databases">
        <title>The Genome Sequence of Enterococcus columbae ATCC_51263 (PacBio/Illumina hybrid assembly).</title>
        <authorList>
            <consortium name="The Broad Institute Genomics Platform"/>
            <consortium name="The Broad Institute Genome Sequencing Center for Infectious Disease"/>
            <person name="Earl A."/>
            <person name="Russ C."/>
            <person name="Gilmore M."/>
            <person name="Surin D."/>
            <person name="Walker B."/>
            <person name="Young S."/>
            <person name="Zeng Q."/>
            <person name="Gargeya S."/>
            <person name="Fitzgerald M."/>
            <person name="Haas B."/>
            <person name="Abouelleil A."/>
            <person name="Allen A.W."/>
            <person name="Alvarado L."/>
            <person name="Arachchi H.M."/>
            <person name="Berlin A.M."/>
            <person name="Chapman S.B."/>
            <person name="Gainer-Dewar J."/>
            <person name="Goldberg J."/>
            <person name="Griggs A."/>
            <person name="Gujja S."/>
            <person name="Hansen M."/>
            <person name="Howarth C."/>
            <person name="Imamovic A."/>
            <person name="Ireland A."/>
            <person name="Larimer J."/>
            <person name="McCowan C."/>
            <person name="Murphy C."/>
            <person name="Pearson M."/>
            <person name="Poon T.W."/>
            <person name="Priest M."/>
            <person name="Roberts A."/>
            <person name="Saif S."/>
            <person name="Shea T."/>
            <person name="Sisk P."/>
            <person name="Sykes S."/>
            <person name="Wortman J."/>
            <person name="Nusbaum C."/>
            <person name="Birren B."/>
        </authorList>
    </citation>
    <scope>NUCLEOTIDE SEQUENCE [LARGE SCALE GENOMIC DNA]</scope>
    <source>
        <strain evidence="15 16">ATCC 51263</strain>
    </source>
</reference>
<feature type="compositionally biased region" description="Polar residues" evidence="12">
    <location>
        <begin position="80"/>
        <end position="97"/>
    </location>
</feature>
<keyword evidence="3" id="KW-1003">Cell membrane</keyword>
<gene>
    <name evidence="15" type="ORF">I568_01132</name>
</gene>
<feature type="region of interest" description="Disordered" evidence="12">
    <location>
        <begin position="80"/>
        <end position="118"/>
    </location>
</feature>
<evidence type="ECO:0000256" key="9">
    <source>
        <dbReference type="ARBA" id="ARBA00023163"/>
    </source>
</evidence>
<keyword evidence="4 13" id="KW-0812">Transmembrane</keyword>
<dbReference type="RefSeq" id="WP_016182697.1">
    <property type="nucleotide sequence ID" value="NZ_JXKI01000014.1"/>
</dbReference>
<evidence type="ECO:0000256" key="10">
    <source>
        <dbReference type="ARBA" id="ARBA00037178"/>
    </source>
</evidence>
<keyword evidence="6 13" id="KW-1133">Transmembrane helix</keyword>
<keyword evidence="8 13" id="KW-0472">Membrane</keyword>
<dbReference type="InterPro" id="IPR004474">
    <property type="entry name" value="LytR_CpsA_psr"/>
</dbReference>